<feature type="chain" id="PRO_5008049963" description="DUF5689 domain-containing protein" evidence="1">
    <location>
        <begin position="26"/>
        <end position="474"/>
    </location>
</feature>
<evidence type="ECO:0000256" key="1">
    <source>
        <dbReference type="SAM" id="SignalP"/>
    </source>
</evidence>
<gene>
    <name evidence="3" type="ORF">LPB303_00650</name>
</gene>
<dbReference type="AlphaFoldDB" id="A0A176THF0"/>
<proteinExistence type="predicted"/>
<evidence type="ECO:0000313" key="4">
    <source>
        <dbReference type="Proteomes" id="UP000076923"/>
    </source>
</evidence>
<dbReference type="Gene3D" id="2.60.120.200">
    <property type="match status" value="1"/>
</dbReference>
<name>A0A176THF0_9FLAO</name>
<dbReference type="Proteomes" id="UP000076923">
    <property type="component" value="Unassembled WGS sequence"/>
</dbReference>
<dbReference type="OrthoDB" id="1492759at2"/>
<dbReference type="Pfam" id="PF18942">
    <property type="entry name" value="DUF5689"/>
    <property type="match status" value="1"/>
</dbReference>
<keyword evidence="4" id="KW-1185">Reference proteome</keyword>
<reference evidence="3 4" key="1">
    <citation type="submission" date="2016-02" db="EMBL/GenBank/DDBJ databases">
        <title>Draft genome sequence of Polaribacter atrinae KACC17473.</title>
        <authorList>
            <person name="Shin S.-K."/>
            <person name="Yi H."/>
        </authorList>
    </citation>
    <scope>NUCLEOTIDE SEQUENCE [LARGE SCALE GENOMIC DNA]</scope>
    <source>
        <strain evidence="3 4">KACC 17473</strain>
    </source>
</reference>
<evidence type="ECO:0000259" key="2">
    <source>
        <dbReference type="Pfam" id="PF18942"/>
    </source>
</evidence>
<dbReference type="RefSeq" id="WP_068447083.1">
    <property type="nucleotide sequence ID" value="NZ_CP150660.1"/>
</dbReference>
<sequence length="474" mass="52275">MKKNKVIKIVLLLIVCISFMNCVEDADFTVPESLGNEENEAVSKILDSISAGTLQLKTIKQLKELYIIGGDPLEIVSDIVVKGYVVSSDKSGNFYKEFYMQDAPENPTAGIKVALNLSNSYNKFNIGREIYIRLKGLYVGETNSGDGNITIGGKISATDLTEIENVTSNQIPNHIYRTETTEEIVPKLISFGGINASHIGTFITLENVFFDAKLAGKSYVDPIEDFDTQRKIQTCLGLGYDELLVETSSFSRFSNETLPEKAGTIKAIVSKDFGGDLIVLSLNDSDDVYMNDERCTPLPIEEYSTILLAENFDAESGDIDVLDWINFREEGTKSWRSYTDTYSQSKAARVNSISSGDESTISWLITAGVNLDNTSQEFLSFETSNSFGNGSALQALISTDFDGNENNINTATWAVLPAKIVSNGENYKSWVHSTYLDLSNYSGTAFIAFKYTGNGNVNFDGTYELDNVRIQAKE</sequence>
<dbReference type="InterPro" id="IPR043744">
    <property type="entry name" value="DUF5689"/>
</dbReference>
<organism evidence="3 4">
    <name type="scientific">Polaribacter atrinae</name>
    <dbReference type="NCBI Taxonomy" id="1333662"/>
    <lineage>
        <taxon>Bacteria</taxon>
        <taxon>Pseudomonadati</taxon>
        <taxon>Bacteroidota</taxon>
        <taxon>Flavobacteriia</taxon>
        <taxon>Flavobacteriales</taxon>
        <taxon>Flavobacteriaceae</taxon>
    </lineage>
</organism>
<dbReference type="STRING" id="1333662.LPB303_00650"/>
<evidence type="ECO:0000313" key="3">
    <source>
        <dbReference type="EMBL" id="OAD46796.1"/>
    </source>
</evidence>
<feature type="domain" description="DUF5689" evidence="2">
    <location>
        <begin position="56"/>
        <end position="288"/>
    </location>
</feature>
<feature type="signal peptide" evidence="1">
    <location>
        <begin position="1"/>
        <end position="25"/>
    </location>
</feature>
<protein>
    <recommendedName>
        <fullName evidence="2">DUF5689 domain-containing protein</fullName>
    </recommendedName>
</protein>
<dbReference type="NCBIfam" id="NF038128">
    <property type="entry name" value="choice_anch_J"/>
    <property type="match status" value="1"/>
</dbReference>
<dbReference type="EMBL" id="LVWE01000001">
    <property type="protein sequence ID" value="OAD46796.1"/>
    <property type="molecule type" value="Genomic_DNA"/>
</dbReference>
<accession>A0A176THF0</accession>
<keyword evidence="1" id="KW-0732">Signal</keyword>
<comment type="caution">
    <text evidence="3">The sequence shown here is derived from an EMBL/GenBank/DDBJ whole genome shotgun (WGS) entry which is preliminary data.</text>
</comment>